<evidence type="ECO:0000256" key="1">
    <source>
        <dbReference type="ARBA" id="ARBA00007164"/>
    </source>
</evidence>
<dbReference type="EMBL" id="BEXB01000023">
    <property type="protein sequence ID" value="GAY77242.1"/>
    <property type="molecule type" value="Genomic_DNA"/>
</dbReference>
<keyword evidence="2" id="KW-0732">Signal</keyword>
<name>A0A4Y1ZDQ3_9BACL</name>
<organism evidence="9 10">
    <name type="scientific">Sporolactobacillus inulinus</name>
    <dbReference type="NCBI Taxonomy" id="2078"/>
    <lineage>
        <taxon>Bacteria</taxon>
        <taxon>Bacillati</taxon>
        <taxon>Bacillota</taxon>
        <taxon>Bacilli</taxon>
        <taxon>Bacillales</taxon>
        <taxon>Sporolactobacillaceae</taxon>
        <taxon>Sporolactobacillus</taxon>
    </lineage>
</organism>
<keyword evidence="9" id="KW-0645">Protease</keyword>
<dbReference type="GO" id="GO:0009252">
    <property type="term" value="P:peptidoglycan biosynthetic process"/>
    <property type="evidence" value="ECO:0007669"/>
    <property type="project" value="UniProtKB-KW"/>
</dbReference>
<keyword evidence="3 9" id="KW-0378">Hydrolase</keyword>
<accession>A0A4Y1ZDQ3</accession>
<dbReference type="GO" id="GO:0008360">
    <property type="term" value="P:regulation of cell shape"/>
    <property type="evidence" value="ECO:0007669"/>
    <property type="project" value="UniProtKB-KW"/>
</dbReference>
<dbReference type="SUPFAM" id="SSF56601">
    <property type="entry name" value="beta-lactamase/transpeptidase-like"/>
    <property type="match status" value="1"/>
</dbReference>
<reference evidence="9 10" key="1">
    <citation type="submission" date="2017-11" db="EMBL/GenBank/DDBJ databases">
        <title>Draft Genome Sequence of Sporolactobacillus inulinus NBRC 111894 Isolated from Koso, a Japanese Sugar-Vegetable Fermented Beverage.</title>
        <authorList>
            <person name="Chiou T.Y."/>
            <person name="Oshima K."/>
            <person name="Suda W."/>
            <person name="Hattori M."/>
            <person name="Takahashi T."/>
        </authorList>
    </citation>
    <scope>NUCLEOTIDE SEQUENCE [LARGE SCALE GENOMIC DNA]</scope>
    <source>
        <strain evidence="9 10">NBRC111894</strain>
    </source>
</reference>
<dbReference type="Proteomes" id="UP000319716">
    <property type="component" value="Unassembled WGS sequence"/>
</dbReference>
<evidence type="ECO:0000256" key="5">
    <source>
        <dbReference type="ARBA" id="ARBA00022984"/>
    </source>
</evidence>
<dbReference type="InterPro" id="IPR001967">
    <property type="entry name" value="Peptidase_S11_N"/>
</dbReference>
<keyword evidence="4" id="KW-0133">Cell shape</keyword>
<dbReference type="GO" id="GO:0071555">
    <property type="term" value="P:cell wall organization"/>
    <property type="evidence" value="ECO:0007669"/>
    <property type="project" value="UniProtKB-KW"/>
</dbReference>
<evidence type="ECO:0000256" key="2">
    <source>
        <dbReference type="ARBA" id="ARBA00022729"/>
    </source>
</evidence>
<evidence type="ECO:0000256" key="6">
    <source>
        <dbReference type="ARBA" id="ARBA00023316"/>
    </source>
</evidence>
<keyword evidence="9" id="KW-0121">Carboxypeptidase</keyword>
<protein>
    <submittedName>
        <fullName evidence="9">D-alanyl-D-alanine carboxypeptidase</fullName>
        <ecNumber evidence="9">3.4.16.4</ecNumber>
    </submittedName>
</protein>
<keyword evidence="5" id="KW-0573">Peptidoglycan synthesis</keyword>
<sequence>MYEAMAIYSANGATIALAEKVGGTEKHFVDLMNKTAKNSGCRALNILTVQASKTLILVQMLHMAAKMRAINFLPKILQNWPIIL</sequence>
<gene>
    <name evidence="9" type="ORF">NBRC111894_2796</name>
</gene>
<evidence type="ECO:0000313" key="9">
    <source>
        <dbReference type="EMBL" id="GAY77242.1"/>
    </source>
</evidence>
<evidence type="ECO:0000256" key="7">
    <source>
        <dbReference type="RuleBase" id="RU004016"/>
    </source>
</evidence>
<evidence type="ECO:0000256" key="3">
    <source>
        <dbReference type="ARBA" id="ARBA00022801"/>
    </source>
</evidence>
<comment type="similarity">
    <text evidence="1 7">Belongs to the peptidase S11 family.</text>
</comment>
<dbReference type="PRINTS" id="PR00725">
    <property type="entry name" value="DADACBPTASE1"/>
</dbReference>
<dbReference type="GO" id="GO:0009002">
    <property type="term" value="F:serine-type D-Ala-D-Ala carboxypeptidase activity"/>
    <property type="evidence" value="ECO:0007669"/>
    <property type="project" value="UniProtKB-EC"/>
</dbReference>
<proteinExistence type="inferred from homology"/>
<dbReference type="AlphaFoldDB" id="A0A4Y1ZDQ3"/>
<dbReference type="InterPro" id="IPR012338">
    <property type="entry name" value="Beta-lactam/transpept-like"/>
</dbReference>
<feature type="domain" description="Peptidase S11 D-alanyl-D-alanine carboxypeptidase A N-terminal" evidence="8">
    <location>
        <begin position="1"/>
        <end position="43"/>
    </location>
</feature>
<dbReference type="Gene3D" id="3.40.710.10">
    <property type="entry name" value="DD-peptidase/beta-lactamase superfamily"/>
    <property type="match status" value="1"/>
</dbReference>
<keyword evidence="6" id="KW-0961">Cell wall biogenesis/degradation</keyword>
<evidence type="ECO:0000313" key="10">
    <source>
        <dbReference type="Proteomes" id="UP000319716"/>
    </source>
</evidence>
<evidence type="ECO:0000256" key="4">
    <source>
        <dbReference type="ARBA" id="ARBA00022960"/>
    </source>
</evidence>
<comment type="caution">
    <text evidence="9">The sequence shown here is derived from an EMBL/GenBank/DDBJ whole genome shotgun (WGS) entry which is preliminary data.</text>
</comment>
<dbReference type="EC" id="3.4.16.4" evidence="9"/>
<dbReference type="Pfam" id="PF00768">
    <property type="entry name" value="Peptidase_S11"/>
    <property type="match status" value="1"/>
</dbReference>
<dbReference type="InterPro" id="IPR018044">
    <property type="entry name" value="Peptidase_S11"/>
</dbReference>
<dbReference type="GO" id="GO:0006508">
    <property type="term" value="P:proteolysis"/>
    <property type="evidence" value="ECO:0007669"/>
    <property type="project" value="InterPro"/>
</dbReference>
<evidence type="ECO:0000259" key="8">
    <source>
        <dbReference type="Pfam" id="PF00768"/>
    </source>
</evidence>